<dbReference type="EMBL" id="CACVBM020001684">
    <property type="protein sequence ID" value="CAA7057305.1"/>
    <property type="molecule type" value="Genomic_DNA"/>
</dbReference>
<name>A0A6D2KK78_9BRAS</name>
<dbReference type="PROSITE" id="PS50104">
    <property type="entry name" value="TIR"/>
    <property type="match status" value="1"/>
</dbReference>
<evidence type="ECO:0000313" key="3">
    <source>
        <dbReference type="EMBL" id="CAA7057305.1"/>
    </source>
</evidence>
<evidence type="ECO:0000256" key="1">
    <source>
        <dbReference type="ARBA" id="ARBA00023027"/>
    </source>
</evidence>
<comment type="caution">
    <text evidence="3">The sequence shown here is derived from an EMBL/GenBank/DDBJ whole genome shotgun (WGS) entry which is preliminary data.</text>
</comment>
<dbReference type="SMART" id="SM00255">
    <property type="entry name" value="TIR"/>
    <property type="match status" value="1"/>
</dbReference>
<reference evidence="3" key="1">
    <citation type="submission" date="2020-01" db="EMBL/GenBank/DDBJ databases">
        <authorList>
            <person name="Mishra B."/>
        </authorList>
    </citation>
    <scope>NUCLEOTIDE SEQUENCE [LARGE SCALE GENOMIC DNA]</scope>
</reference>
<proteinExistence type="predicted"/>
<keyword evidence="1" id="KW-0520">NAD</keyword>
<sequence length="154" mass="17786">MSNNHEIKQTVYISFNNDDPHVPSFISYLDAALYREGIDVVLDKTGHELEKDRFSDVKLFLVVFSNLYAFSVACLENLVRLLEFLQQKGHVIVPVFYDAKVKNPMEVLGDKFAVLEKSHSADQVTKWWRVLEETMKLQGHDQYSDEPRYANATS</sequence>
<organism evidence="3 4">
    <name type="scientific">Microthlaspi erraticum</name>
    <dbReference type="NCBI Taxonomy" id="1685480"/>
    <lineage>
        <taxon>Eukaryota</taxon>
        <taxon>Viridiplantae</taxon>
        <taxon>Streptophyta</taxon>
        <taxon>Embryophyta</taxon>
        <taxon>Tracheophyta</taxon>
        <taxon>Spermatophyta</taxon>
        <taxon>Magnoliopsida</taxon>
        <taxon>eudicotyledons</taxon>
        <taxon>Gunneridae</taxon>
        <taxon>Pentapetalae</taxon>
        <taxon>rosids</taxon>
        <taxon>malvids</taxon>
        <taxon>Brassicales</taxon>
        <taxon>Brassicaceae</taxon>
        <taxon>Coluteocarpeae</taxon>
        <taxon>Microthlaspi</taxon>
    </lineage>
</organism>
<dbReference type="Gene3D" id="3.40.50.10140">
    <property type="entry name" value="Toll/interleukin-1 receptor homology (TIR) domain"/>
    <property type="match status" value="1"/>
</dbReference>
<dbReference type="AlphaFoldDB" id="A0A6D2KK78"/>
<dbReference type="PANTHER" id="PTHR32009">
    <property type="entry name" value="TMV RESISTANCE PROTEIN N-LIKE"/>
    <property type="match status" value="1"/>
</dbReference>
<gene>
    <name evidence="3" type="ORF">MERR_LOCUS44541</name>
</gene>
<dbReference type="PANTHER" id="PTHR32009:SF62">
    <property type="entry name" value="DISEASE RESISTANCE PROTEIN (TIR-NBS-LRR CLASS) FAMILY"/>
    <property type="match status" value="1"/>
</dbReference>
<dbReference type="OrthoDB" id="1434931at2759"/>
<dbReference type="SUPFAM" id="SSF52200">
    <property type="entry name" value="Toll/Interleukin receptor TIR domain"/>
    <property type="match status" value="1"/>
</dbReference>
<accession>A0A6D2KK78</accession>
<protein>
    <recommendedName>
        <fullName evidence="2">TIR domain-containing protein</fullName>
    </recommendedName>
</protein>
<dbReference type="InterPro" id="IPR035897">
    <property type="entry name" value="Toll_tir_struct_dom_sf"/>
</dbReference>
<feature type="domain" description="TIR" evidence="2">
    <location>
        <begin position="7"/>
        <end position="135"/>
    </location>
</feature>
<evidence type="ECO:0000313" key="4">
    <source>
        <dbReference type="Proteomes" id="UP000467841"/>
    </source>
</evidence>
<dbReference type="GO" id="GO:0007165">
    <property type="term" value="P:signal transduction"/>
    <property type="evidence" value="ECO:0007669"/>
    <property type="project" value="InterPro"/>
</dbReference>
<dbReference type="Proteomes" id="UP000467841">
    <property type="component" value="Unassembled WGS sequence"/>
</dbReference>
<keyword evidence="4" id="KW-1185">Reference proteome</keyword>
<evidence type="ECO:0000259" key="2">
    <source>
        <dbReference type="PROSITE" id="PS50104"/>
    </source>
</evidence>
<dbReference type="Pfam" id="PF01582">
    <property type="entry name" value="TIR"/>
    <property type="match status" value="1"/>
</dbReference>
<dbReference type="InterPro" id="IPR000157">
    <property type="entry name" value="TIR_dom"/>
</dbReference>